<dbReference type="InterPro" id="IPR008889">
    <property type="entry name" value="VQ"/>
</dbReference>
<evidence type="ECO:0000256" key="1">
    <source>
        <dbReference type="SAM" id="MobiDB-lite"/>
    </source>
</evidence>
<dbReference type="InParanoid" id="A0A804I6H3"/>
<evidence type="ECO:0000313" key="5">
    <source>
        <dbReference type="Proteomes" id="UP000012960"/>
    </source>
</evidence>
<gene>
    <name evidence="3" type="ORF">GSMUA_79250.1</name>
</gene>
<dbReference type="EMBL" id="HG996467">
    <property type="protein sequence ID" value="CAG1863031.1"/>
    <property type="molecule type" value="Genomic_DNA"/>
</dbReference>
<name>A0A804I6H3_MUSAM</name>
<dbReference type="PANTHER" id="PTHR33143:SF76">
    <property type="entry name" value="VQ MOTIF-CONTAINING PROTEIN 8, CHLOROPLASTIC"/>
    <property type="match status" value="1"/>
</dbReference>
<feature type="region of interest" description="Disordered" evidence="1">
    <location>
        <begin position="1"/>
        <end position="38"/>
    </location>
</feature>
<accession>A0A804I6H3</accession>
<evidence type="ECO:0000313" key="3">
    <source>
        <dbReference type="EMBL" id="CAG1863031.1"/>
    </source>
</evidence>
<evidence type="ECO:0000313" key="4">
    <source>
        <dbReference type="EnsemblPlants" id="Ma02_p24550.1"/>
    </source>
</evidence>
<reference evidence="3" key="1">
    <citation type="submission" date="2021-03" db="EMBL/GenBank/DDBJ databases">
        <authorList>
            <consortium name="Genoscope - CEA"/>
            <person name="William W."/>
        </authorList>
    </citation>
    <scope>NUCLEOTIDE SEQUENCE</scope>
    <source>
        <strain evidence="3">Doubled-haploid Pahang</strain>
    </source>
</reference>
<dbReference type="Pfam" id="PF05678">
    <property type="entry name" value="VQ"/>
    <property type="match status" value="1"/>
</dbReference>
<proteinExistence type="predicted"/>
<feature type="domain" description="VQ" evidence="2">
    <location>
        <begin position="49"/>
        <end position="75"/>
    </location>
</feature>
<dbReference type="Proteomes" id="UP000012960">
    <property type="component" value="Unplaced"/>
</dbReference>
<dbReference type="InterPro" id="IPR039607">
    <property type="entry name" value="VQ_8/17/18/20/21/25"/>
</dbReference>
<protein>
    <submittedName>
        <fullName evidence="3">(wild Malaysian banana) hypothetical protein</fullName>
    </submittedName>
</protein>
<sequence length="179" mass="19000">MSPSVREINGPRSAPLKIHKDSHLIHKSPSSSAATGARCQRNHPVVIYTHSPKVIHTQASDFMALVQKLTGRSQSPEDDNGTNGSAPPPDVSREDDAAVSSDSSSRFISSSLSSATTMSWAGFDTVPPPNLLSAETPMLFTPGFPSAFFGCMDESGAVSPSVVEAMSIDSFGGRRRPRE</sequence>
<keyword evidence="5" id="KW-1185">Reference proteome</keyword>
<reference evidence="4" key="2">
    <citation type="submission" date="2021-05" db="UniProtKB">
        <authorList>
            <consortium name="EnsemblPlants"/>
        </authorList>
    </citation>
    <scope>IDENTIFICATION</scope>
    <source>
        <strain evidence="4">subsp. malaccensis</strain>
    </source>
</reference>
<dbReference type="Gramene" id="Ma02_t24550.1">
    <property type="protein sequence ID" value="Ma02_p24550.1"/>
    <property type="gene ID" value="Ma02_g24550"/>
</dbReference>
<dbReference type="OrthoDB" id="1518325at2759"/>
<organism evidence="4 5">
    <name type="scientific">Musa acuminata subsp. malaccensis</name>
    <name type="common">Wild banana</name>
    <name type="synonym">Musa malaccensis</name>
    <dbReference type="NCBI Taxonomy" id="214687"/>
    <lineage>
        <taxon>Eukaryota</taxon>
        <taxon>Viridiplantae</taxon>
        <taxon>Streptophyta</taxon>
        <taxon>Embryophyta</taxon>
        <taxon>Tracheophyta</taxon>
        <taxon>Spermatophyta</taxon>
        <taxon>Magnoliopsida</taxon>
        <taxon>Liliopsida</taxon>
        <taxon>Zingiberales</taxon>
        <taxon>Musaceae</taxon>
        <taxon>Musa</taxon>
    </lineage>
</organism>
<feature type="region of interest" description="Disordered" evidence="1">
    <location>
        <begin position="68"/>
        <end position="105"/>
    </location>
</feature>
<dbReference type="EnsemblPlants" id="Ma02_t24550.1">
    <property type="protein sequence ID" value="Ma02_p24550.1"/>
    <property type="gene ID" value="Ma02_g24550"/>
</dbReference>
<dbReference type="PANTHER" id="PTHR33143">
    <property type="entry name" value="F16F4.1 PROTEIN-RELATED"/>
    <property type="match status" value="1"/>
</dbReference>
<dbReference type="AlphaFoldDB" id="A0A804I6H3"/>
<dbReference type="GO" id="GO:0005634">
    <property type="term" value="C:nucleus"/>
    <property type="evidence" value="ECO:0000318"/>
    <property type="project" value="GO_Central"/>
</dbReference>
<evidence type="ECO:0000259" key="2">
    <source>
        <dbReference type="Pfam" id="PF05678"/>
    </source>
</evidence>